<protein>
    <submittedName>
        <fullName evidence="1">Uncharacterized protein</fullName>
    </submittedName>
</protein>
<gene>
    <name evidence="1" type="ORF">ACFPKY_14015</name>
</gene>
<comment type="caution">
    <text evidence="1">The sequence shown here is derived from an EMBL/GenBank/DDBJ whole genome shotgun (WGS) entry which is preliminary data.</text>
</comment>
<name>A0ABW0N2W0_9ACTN</name>
<keyword evidence="2" id="KW-1185">Reference proteome</keyword>
<dbReference type="Proteomes" id="UP001595956">
    <property type="component" value="Unassembled WGS sequence"/>
</dbReference>
<evidence type="ECO:0000313" key="1">
    <source>
        <dbReference type="EMBL" id="MFC5494230.1"/>
    </source>
</evidence>
<reference evidence="2" key="1">
    <citation type="journal article" date="2019" name="Int. J. Syst. Evol. Microbiol.">
        <title>The Global Catalogue of Microorganisms (GCM) 10K type strain sequencing project: providing services to taxonomists for standard genome sequencing and annotation.</title>
        <authorList>
            <consortium name="The Broad Institute Genomics Platform"/>
            <consortium name="The Broad Institute Genome Sequencing Center for Infectious Disease"/>
            <person name="Wu L."/>
            <person name="Ma J."/>
        </authorList>
    </citation>
    <scope>NUCLEOTIDE SEQUENCE [LARGE SCALE GENOMIC DNA]</scope>
    <source>
        <strain evidence="2">KACC 13778</strain>
    </source>
</reference>
<dbReference type="EMBL" id="JBHSMD010000004">
    <property type="protein sequence ID" value="MFC5494230.1"/>
    <property type="molecule type" value="Genomic_DNA"/>
</dbReference>
<evidence type="ECO:0000313" key="2">
    <source>
        <dbReference type="Proteomes" id="UP001595956"/>
    </source>
</evidence>
<proteinExistence type="predicted"/>
<sequence length="44" mass="5083">MWEKPSSFVRQLIADDLLSVNERGLVTNTELRRFYAESGDLLDP</sequence>
<accession>A0ABW0N2W0</accession>
<organism evidence="1 2">
    <name type="scientific">Nocardioides caricicola</name>
    <dbReference type="NCBI Taxonomy" id="634770"/>
    <lineage>
        <taxon>Bacteria</taxon>
        <taxon>Bacillati</taxon>
        <taxon>Actinomycetota</taxon>
        <taxon>Actinomycetes</taxon>
        <taxon>Propionibacteriales</taxon>
        <taxon>Nocardioidaceae</taxon>
        <taxon>Nocardioides</taxon>
    </lineage>
</organism>
<dbReference type="RefSeq" id="WP_345180123.1">
    <property type="nucleotide sequence ID" value="NZ_BAABFQ010000007.1"/>
</dbReference>